<feature type="domain" description="Major facilitator superfamily (MFS) profile" evidence="5">
    <location>
        <begin position="62"/>
        <end position="462"/>
    </location>
</feature>
<feature type="transmembrane region" description="Helical" evidence="4">
    <location>
        <begin position="357"/>
        <end position="379"/>
    </location>
</feature>
<keyword evidence="4" id="KW-0812">Transmembrane</keyword>
<feature type="transmembrane region" description="Helical" evidence="4">
    <location>
        <begin position="222"/>
        <end position="242"/>
    </location>
</feature>
<reference evidence="6 7" key="1">
    <citation type="journal article" date="2018" name="Sci. Rep.">
        <title>Genome sequence of the cauliflower mushroom Sparassis crispa (Hanabiratake) and its association with beneficial usage.</title>
        <authorList>
            <person name="Kiyama R."/>
            <person name="Furutani Y."/>
            <person name="Kawaguchi K."/>
            <person name="Nakanishi T."/>
        </authorList>
    </citation>
    <scope>NUCLEOTIDE SEQUENCE [LARGE SCALE GENOMIC DNA]</scope>
</reference>
<keyword evidence="4" id="KW-1133">Transmembrane helix</keyword>
<feature type="transmembrane region" description="Helical" evidence="4">
    <location>
        <begin position="263"/>
        <end position="281"/>
    </location>
</feature>
<dbReference type="Pfam" id="PF07690">
    <property type="entry name" value="MFS_1"/>
    <property type="match status" value="1"/>
</dbReference>
<comment type="similarity">
    <text evidence="2">Belongs to the major facilitator superfamily. Monocarboxylate porter (TC 2.A.1.13) family.</text>
</comment>
<dbReference type="SUPFAM" id="SSF103473">
    <property type="entry name" value="MFS general substrate transporter"/>
    <property type="match status" value="1"/>
</dbReference>
<dbReference type="InterPro" id="IPR011701">
    <property type="entry name" value="MFS"/>
</dbReference>
<dbReference type="AlphaFoldDB" id="A0A401H566"/>
<evidence type="ECO:0000256" key="1">
    <source>
        <dbReference type="ARBA" id="ARBA00004141"/>
    </source>
</evidence>
<feature type="transmembrane region" description="Helical" evidence="4">
    <location>
        <begin position="131"/>
        <end position="148"/>
    </location>
</feature>
<dbReference type="Gene3D" id="1.20.1250.20">
    <property type="entry name" value="MFS general substrate transporter like domains"/>
    <property type="match status" value="2"/>
</dbReference>
<dbReference type="InterPro" id="IPR050327">
    <property type="entry name" value="Proton-linked_MCT"/>
</dbReference>
<feature type="transmembrane region" description="Helical" evidence="4">
    <location>
        <begin position="189"/>
        <end position="210"/>
    </location>
</feature>
<comment type="subcellular location">
    <subcellularLocation>
        <location evidence="1">Membrane</location>
        <topology evidence="1">Multi-pass membrane protein</topology>
    </subcellularLocation>
</comment>
<keyword evidence="4" id="KW-0472">Membrane</keyword>
<evidence type="ECO:0000256" key="2">
    <source>
        <dbReference type="ARBA" id="ARBA00006727"/>
    </source>
</evidence>
<dbReference type="RefSeq" id="XP_027620432.1">
    <property type="nucleotide sequence ID" value="XM_027764631.1"/>
</dbReference>
<feature type="compositionally biased region" description="Basic and acidic residues" evidence="3">
    <location>
        <begin position="1"/>
        <end position="29"/>
    </location>
</feature>
<dbReference type="InterPro" id="IPR020846">
    <property type="entry name" value="MFS_dom"/>
</dbReference>
<dbReference type="InParanoid" id="A0A401H566"/>
<dbReference type="GeneID" id="38786436"/>
<feature type="region of interest" description="Disordered" evidence="3">
    <location>
        <begin position="1"/>
        <end position="45"/>
    </location>
</feature>
<gene>
    <name evidence="6" type="ORF">SCP_1601810</name>
</gene>
<feature type="transmembrane region" description="Helical" evidence="4">
    <location>
        <begin position="437"/>
        <end position="460"/>
    </location>
</feature>
<dbReference type="PROSITE" id="PS50850">
    <property type="entry name" value="MFS"/>
    <property type="match status" value="1"/>
</dbReference>
<dbReference type="InterPro" id="IPR036259">
    <property type="entry name" value="MFS_trans_sf"/>
</dbReference>
<feature type="transmembrane region" description="Helical" evidence="4">
    <location>
        <begin position="301"/>
        <end position="321"/>
    </location>
</feature>
<dbReference type="OrthoDB" id="2213137at2759"/>
<comment type="caution">
    <text evidence="6">The sequence shown here is derived from an EMBL/GenBank/DDBJ whole genome shotgun (WGS) entry which is preliminary data.</text>
</comment>
<feature type="transmembrane region" description="Helical" evidence="4">
    <location>
        <begin position="64"/>
        <end position="84"/>
    </location>
</feature>
<keyword evidence="7" id="KW-1185">Reference proteome</keyword>
<evidence type="ECO:0000313" key="6">
    <source>
        <dbReference type="EMBL" id="GBE89519.1"/>
    </source>
</evidence>
<evidence type="ECO:0000259" key="5">
    <source>
        <dbReference type="PROSITE" id="PS50850"/>
    </source>
</evidence>
<evidence type="ECO:0000256" key="3">
    <source>
        <dbReference type="SAM" id="MobiDB-lite"/>
    </source>
</evidence>
<feature type="transmembrane region" description="Helical" evidence="4">
    <location>
        <begin position="154"/>
        <end position="177"/>
    </location>
</feature>
<dbReference type="GO" id="GO:0022857">
    <property type="term" value="F:transmembrane transporter activity"/>
    <property type="evidence" value="ECO:0007669"/>
    <property type="project" value="InterPro"/>
</dbReference>
<dbReference type="Proteomes" id="UP000287166">
    <property type="component" value="Unassembled WGS sequence"/>
</dbReference>
<sequence length="468" mass="50714">MKTHSEHNENKNEIYEMSVRQDTRLDTPHDGPASEQENKSDVNIQELPPVDGGIKAWRFCLSAFVMELMVWGFGFSYGIFQNYYTTHPPFGGQSHIAIAAVGTTSLAVTYSESLILSLFLGRYPDLLKPCMWVGLGVCFTSLLISSFVNKVWQLIILQGVLAGMGAGAAYFPILLLLPQWFVHRRGLAVGMIFAGTGVGGFAVPFLLHALLDHLGFRWTLRIWAIMMLFLAGLALLGVQPRTPVPKFTNGRRRPRFVPPQMQFLRTALFWANSATITLQALSFFPVSLYLATYTTMVSSPLSATVALSLFNCAGVVGQVLVGHLCDRYPYVWIMFVSALGSGLATFLLWGFAGSLRLVFVFAIIFGALAGGFPSVGPIVSADCAGNKPEQAGIVFAAQLFLKGIAVIVGPMVSGVLYSGKSASSLVSGAVSYGYHGFGAIEIFVGVCAMGASFSSILVAWMRRRVKAQ</sequence>
<evidence type="ECO:0000256" key="4">
    <source>
        <dbReference type="SAM" id="Phobius"/>
    </source>
</evidence>
<protein>
    <recommendedName>
        <fullName evidence="5">Major facilitator superfamily (MFS) profile domain-containing protein</fullName>
    </recommendedName>
</protein>
<feature type="transmembrane region" description="Helical" evidence="4">
    <location>
        <begin position="96"/>
        <end position="119"/>
    </location>
</feature>
<proteinExistence type="inferred from homology"/>
<organism evidence="6 7">
    <name type="scientific">Sparassis crispa</name>
    <dbReference type="NCBI Taxonomy" id="139825"/>
    <lineage>
        <taxon>Eukaryota</taxon>
        <taxon>Fungi</taxon>
        <taxon>Dikarya</taxon>
        <taxon>Basidiomycota</taxon>
        <taxon>Agaricomycotina</taxon>
        <taxon>Agaricomycetes</taxon>
        <taxon>Polyporales</taxon>
        <taxon>Sparassidaceae</taxon>
        <taxon>Sparassis</taxon>
    </lineage>
</organism>
<name>A0A401H566_9APHY</name>
<dbReference type="GO" id="GO:0016020">
    <property type="term" value="C:membrane"/>
    <property type="evidence" value="ECO:0007669"/>
    <property type="project" value="UniProtKB-SubCell"/>
</dbReference>
<feature type="transmembrane region" description="Helical" evidence="4">
    <location>
        <begin position="328"/>
        <end position="351"/>
    </location>
</feature>
<dbReference type="EMBL" id="BFAD01000016">
    <property type="protein sequence ID" value="GBE89519.1"/>
    <property type="molecule type" value="Genomic_DNA"/>
</dbReference>
<dbReference type="PANTHER" id="PTHR11360:SF287">
    <property type="entry name" value="MFS MONOCARBOXYLATE TRANSPORTER"/>
    <property type="match status" value="1"/>
</dbReference>
<feature type="transmembrane region" description="Helical" evidence="4">
    <location>
        <begin position="391"/>
        <end position="417"/>
    </location>
</feature>
<accession>A0A401H566</accession>
<dbReference type="PANTHER" id="PTHR11360">
    <property type="entry name" value="MONOCARBOXYLATE TRANSPORTER"/>
    <property type="match status" value="1"/>
</dbReference>
<evidence type="ECO:0000313" key="7">
    <source>
        <dbReference type="Proteomes" id="UP000287166"/>
    </source>
</evidence>